<evidence type="ECO:0000256" key="1">
    <source>
        <dbReference type="SAM" id="MobiDB-lite"/>
    </source>
</evidence>
<dbReference type="Proteomes" id="UP000199632">
    <property type="component" value="Unassembled WGS sequence"/>
</dbReference>
<feature type="domain" description="PA14" evidence="2">
    <location>
        <begin position="1436"/>
        <end position="1607"/>
    </location>
</feature>
<proteinExistence type="predicted"/>
<feature type="region of interest" description="Disordered" evidence="1">
    <location>
        <begin position="2143"/>
        <end position="2166"/>
    </location>
</feature>
<evidence type="ECO:0000313" key="3">
    <source>
        <dbReference type="EMBL" id="SDZ49779.1"/>
    </source>
</evidence>
<dbReference type="InterPro" id="IPR046839">
    <property type="entry name" value="ABC_toxin_N"/>
</dbReference>
<name>A0A1H3TK80_9ACTN</name>
<evidence type="ECO:0000259" key="2">
    <source>
        <dbReference type="PROSITE" id="PS51820"/>
    </source>
</evidence>
<organism evidence="3 4">
    <name type="scientific">Asanoa ishikariensis</name>
    <dbReference type="NCBI Taxonomy" id="137265"/>
    <lineage>
        <taxon>Bacteria</taxon>
        <taxon>Bacillati</taxon>
        <taxon>Actinomycetota</taxon>
        <taxon>Actinomycetes</taxon>
        <taxon>Micromonosporales</taxon>
        <taxon>Micromonosporaceae</taxon>
        <taxon>Asanoa</taxon>
    </lineage>
</organism>
<dbReference type="InterPro" id="IPR040840">
    <property type="entry name" value="TcA_TcB_BD"/>
</dbReference>
<reference evidence="4" key="1">
    <citation type="submission" date="2016-10" db="EMBL/GenBank/DDBJ databases">
        <authorList>
            <person name="Varghese N."/>
            <person name="Submissions S."/>
        </authorList>
    </citation>
    <scope>NUCLEOTIDE SEQUENCE [LARGE SCALE GENOMIC DNA]</scope>
    <source>
        <strain evidence="4">DSM 44718</strain>
    </source>
</reference>
<feature type="region of interest" description="Disordered" evidence="1">
    <location>
        <begin position="657"/>
        <end position="676"/>
    </location>
</feature>
<dbReference type="STRING" id="137265.SAMN05421684_5787"/>
<gene>
    <name evidence="3" type="ORF">SAMN05421684_5787</name>
</gene>
<evidence type="ECO:0000313" key="4">
    <source>
        <dbReference type="Proteomes" id="UP000199632"/>
    </source>
</evidence>
<protein>
    <recommendedName>
        <fullName evidence="2">PA14 domain-containing protein</fullName>
    </recommendedName>
</protein>
<dbReference type="RefSeq" id="WP_090799554.1">
    <property type="nucleotide sequence ID" value="NZ_BOND01000001.1"/>
</dbReference>
<dbReference type="PROSITE" id="PS51820">
    <property type="entry name" value="PA14"/>
    <property type="match status" value="1"/>
</dbReference>
<dbReference type="EMBL" id="FNQB01000003">
    <property type="protein sequence ID" value="SDZ49779.1"/>
    <property type="molecule type" value="Genomic_DNA"/>
</dbReference>
<dbReference type="Pfam" id="PF20220">
    <property type="entry name" value="ABC_toxin_N"/>
    <property type="match status" value="1"/>
</dbReference>
<feature type="compositionally biased region" description="Low complexity" evidence="1">
    <location>
        <begin position="667"/>
        <end position="676"/>
    </location>
</feature>
<dbReference type="InterPro" id="IPR037524">
    <property type="entry name" value="PA14/GLEYA"/>
</dbReference>
<accession>A0A1H3TK80</accession>
<keyword evidence="4" id="KW-1185">Reference proteome</keyword>
<dbReference type="OrthoDB" id="9781691at2"/>
<sequence>MPLIVIRLHPTQAIVGDDFTPYLTGLTIEAFDLTVASPLTGVSLGVATYRAPTPTPNDPFRPNQASDIVQHWAQGEPGFPGQPDEWKAVATAVLLLPAAAGPEHTSRDLRLVIRRGTNDLVHRQLYFNVPVDPRATRPARRDFPDIDVTSLYLALPPPGAGADSDDYVELPRDGSPPSYTDIRNAMEAVLAGDPGPGNPPALADLTPVQARHIAYEIIWNQAFRPLPGPDDARDLDAYYTLPDSGGDTGDEIDRATFEGELESYYARANADAERLAPYVYAVSAAVRAEALSTGAAEAGFLMPVSLSAAPTGSRFKSVRVVLASAIPPVAALQTPFTVPAPYFYALGAMLPTNITAENRYRLHTLEEEGTLRVALQAAVDAGVIAAPAAVNVAQAARRLRALGATEGAAPRFATNGGGAVQASVRALVQAWLGFTDTDVLGFWAALGDPQQLSGHLELVLRALTLEHQPLIDQIKLDFAATRVAAVDNRTEAEWTALFTDASLLPPFTAPGDFDERTATFVRHAQRFFAVTQAVQTTLPSTLDAPPVIPRDPDDLISVFAATAPGGVTFGQARWSDAEATAFRAHIATMVADEPARAWLWQAVSAINELAYGTDRTFALMEALYARGFTSLDQIAALPRESFRAALTGTVAWADADDLHDRAGGQPGAAPAPGAGPFRPVNDGRLVNCVPPPHRSPLGPVAYLYDLLQLTEASTCEGTPEDADAISLRNAVSARRGDIGDLAASRANAQTPIPVVDLVNECLESVVAGGVGAVYDTNATTLGGHSLADHDPAVLFAALPEHSTPATPVANPAAYERLRTSFAAPSLPYAQSLDIVRTYLGHLRTSRFAAMRRFRATITELAIDPDNQPGDFQAHLWRYPVTRDLAAEYLGLSPEELRVLLTDDIPDEPRKAGPALYELYGFPSAVVDEELWTTLVVGLPEFLARTGLSWCEFRELWQSGFVRFSRAELEGDEEAFPDCEPCDLGAHRITFLEPESTVDALRRLAVFVRLWRKLRYSFGQLRDLTVALGLFRPDGSVDRDFVRQLAAFQLLRDEFGLTLTDPPDLDRFVGRIAAYARDRHSCEPRAPRFVKLLADNLDPLSALAGFDPAPGSADRWDARPSHVLRFAEVLAKIYASDFGVGELLFLFTADPHLDGDDPFPLQPANEALDDPFALPDDRLDHSLWTLRERLLAAAPAEADGWTWDRVGHVLRERFGFDRPDELLAFGAHFFPRAVGLPGRSYRVPLAPTSAPMWNTPPGPFRYDGAAQELVAELPLSDAAVIGKLRRIRQLTAAEQQAVRELYVSPRADLAPFAFLFEDFGEAQTRLVEEPDESARWSWFQGQFALFHQRCELIAEHLAAHVAAWTGQPGGDGPEVAWTLLRHLYADENAATAAWERDGGQPPAVTWPDRPGAGAFAALLGLVGTGLLAEYTPDGGALAWRDVCGPARDDNNSPVPTVIPAPDLAPTAAERVAVDFRNGYAVANTDGAPLGGAEGYAVRWTGVLLVEADGPYTFEAGSAAAGSRWLVTLQRGQRRWSVLSHDWPDEPGSAGRSAPLHLTRGAYRLRIDLVRPRPAYRATDEPRPAAGGFTLEYAGPDTGDELVVVPRSRLFLERKDGTLADGIDGPAAGFLRARYVSSVRDIRRTYQRAFGALLFAHRFGLSARPLADDGQSELGYLLAHPDLFAGASYYRAGAAVATHRAYFDPNLLPLLDTYGAADERSAPSARRRQALFDWWERTFDATALRRATANALEPPVWLLFHEAAENHPDLAGQLQRHMRVDARHVDRVLTYVGHAVTTADLADERWATRVFHADAWLDRLGRDFAGGDIRAARPDLWAADDPGTANLTAFVRDGCLESGPPRRYGDVQALNDGLRLRGRAALLAQLGLDPPAAAELLLLDVEAGPRERTTRIDDAIGAVQAFVRRARIGLEPGFTVSPAFARLWDRGYHSFRAWEACARRRLYPENWVDWTEIEQARRGEGFRFLEHELRRRALTRPRPGGLVHWTETGAPGPTALQVREPSHLRRVDPRQHGLDLRGTPDRQARPAWLAAAGLPAGGGGDDIDRAVADRPLPWWVRAAIRVGVRFVRVAAAGDPPAAAPHPPRGTAPCCTDCAEPPRATVDEYYFWLLDARFYRAVRRREGADEAGEFQVADDGNGTMRDPANPEASLPWSWHDPNLLPRLLRWEAEPAVRLAWCRVHDGEFTQLRRSAEELRVSAPDPELVFTGREDDSLRFTVQGGIAPRGYAAAPPPGFRYDLATDTATPVPEVLEPPAPAPGRHPGDLDAFPFFAFHDPGAPILPLSPHAPAVTVAASLRAHCRYEAALRWYELVSAPLRSDNAWPRRARDADVARTWSILLSYLETLDEWGGAVLRADTDESAQQARVLFEAVSRVLGPAPRTVPAADEPAAPGPVVTFVPAAGPLNPRLLALYERNADRLRLVHAGLDARRLRPGPRPASGPDAPRCPDDEWCAPDSGYRFTFLIQRAQELAGDLRSLGAALLAAYEKGDAEYLTSLRATHERQVADLNRRVRQSQWRDADWQLQALRKSKEIAQTRLRHLTLLIQDGTINREEEYLALAVAALALRATGNIAEGIAQGIGVIPDIYTGGAGWAGSPVFVTQMPIGTKLAGVFSTVARIANSLSELSNQTGGLRLTQGGWERREDEWRHQVELLDLEIPQIERQLLAAERRRDVALHELNNSARHAADSAEVHDFLRDRFTAHQRYLFLQQDTAALHQQTYELALHAARQAERALSYEQGHTGRTFVSGELWDDLQEGLQAGERLAHALRRMEHAYLDGNVREYELTKHVSLRLHFPLELLTLRSTGRCELELPEWLFDQDYPGHYLRRVKSVSVTVAASVGQYAGVHCRLTLLSGTTRVDPRLRGPVAGCCGDADACRCGSGYPALPDDPRVVRTYAATEAIATSSGLNDAGLFELNFRDERYLPFEFAGAVSRWRIELPPENNTLDVDELSDVVLHLNYTAREGGDALRAAAMEHGRDRLPGDGLRLFDVRRELDEAWWELRRTADAGGRLPVRLGTGMFPFVPGRTVRWVDALQLVFEAPPAAFHLVRFTPHGEGAEPIAVPCVTSRAHPGLFWGVVDLDGTRLGPVGRQTATDLGTFQFPHDTGTIRNAYVVAGYRTVASR</sequence>
<dbReference type="Pfam" id="PF18276">
    <property type="entry name" value="TcA_TcB_BD"/>
    <property type="match status" value="1"/>
</dbReference>